<dbReference type="Proteomes" id="UP000016860">
    <property type="component" value="Unassembled WGS sequence"/>
</dbReference>
<name>U4R2B6_9FIRM</name>
<sequence length="88" mass="10012">MAWCEVYQVCCELAKECENEEQCVFENKVNGVQPKCKECTEYEYTNLGSGSMKHHVCLASRNKTEIHGGKIIPVKVITSSPKWCPKRT</sequence>
<dbReference type="EMBL" id="ATAY01000026">
    <property type="protein sequence ID" value="EPR12484.1"/>
    <property type="molecule type" value="Genomic_DNA"/>
</dbReference>
<protein>
    <submittedName>
        <fullName evidence="1">Uncharacterized protein</fullName>
    </submittedName>
</protein>
<evidence type="ECO:0000313" key="1">
    <source>
        <dbReference type="EMBL" id="EPR12484.1"/>
    </source>
</evidence>
<dbReference type="RefSeq" id="WP_020815149.1">
    <property type="nucleotide sequence ID" value="NZ_ATAY01000026.1"/>
</dbReference>
<evidence type="ECO:0000313" key="2">
    <source>
        <dbReference type="Proteomes" id="UP000016860"/>
    </source>
</evidence>
<proteinExistence type="predicted"/>
<gene>
    <name evidence="1" type="ORF">L323_07980</name>
</gene>
<comment type="caution">
    <text evidence="1">The sequence shown here is derived from an EMBL/GenBank/DDBJ whole genome shotgun (WGS) entry which is preliminary data.</text>
</comment>
<dbReference type="STRING" id="1330534.L323_07980"/>
<dbReference type="AlphaFoldDB" id="U4R2B6"/>
<reference evidence="1 2" key="1">
    <citation type="journal article" date="2013" name="Genome Announc.">
        <title>Draft Genome Sequence of the Cellulolytic Bacterium Clostridium papyrosolvens C7 (ATCC 700395).</title>
        <authorList>
            <person name="Zepeda V."/>
            <person name="Dassa B."/>
            <person name="Borovok I."/>
            <person name="Lamed R."/>
            <person name="Bayer E.A."/>
            <person name="Cate J.H."/>
        </authorList>
    </citation>
    <scope>NUCLEOTIDE SEQUENCE [LARGE SCALE GENOMIC DNA]</scope>
    <source>
        <strain evidence="1 2">C7</strain>
    </source>
</reference>
<organism evidence="1 2">
    <name type="scientific">Ruminiclostridium papyrosolvens C7</name>
    <dbReference type="NCBI Taxonomy" id="1330534"/>
    <lineage>
        <taxon>Bacteria</taxon>
        <taxon>Bacillati</taxon>
        <taxon>Bacillota</taxon>
        <taxon>Clostridia</taxon>
        <taxon>Eubacteriales</taxon>
        <taxon>Oscillospiraceae</taxon>
        <taxon>Ruminiclostridium</taxon>
    </lineage>
</organism>
<accession>U4R2B6</accession>